<accession>A0A109UZQ4</accession>
<feature type="compositionally biased region" description="Basic and acidic residues" evidence="1">
    <location>
        <begin position="7"/>
        <end position="29"/>
    </location>
</feature>
<sequence length="753" mass="86956">MALNDVFQRDGMEPNNHDKNADPQHESKKGWFSWFTSTNEPTNSGSADFDLNDELDDTDDDIISSKTQKDPGVFQNFLSWASVWNSKQPEDPILVKPVEYHKLTSKQIQLLEQEALQALSRGYESWCWHTEYLPDIGNNSGNWSLIEGELSIANTGSQRCQLPMKFYPISDRCENVIYVNNSLLLPGYSPNEYFHPMPWTTKAASVLKKYCNYAGESHLYLADEEQSSVNDKKLLVISITGALPERYEKLVLGKTCSSRNLSEQLAQSLKSERPKSITCISMHCPLDKKSVDVCVQECINLLCNWRTTFQEIDGLFVVGVYHSVPLAIKLIEAIIKNHSIFQVDKKSAIGLLSFNSCLGGYKFWDHSADVVLEEDASFQSYRERTLFQGATRLQKETLSKIKNYGRRDTEESISIEQSLDWLFHTCKNFKITMVSSMYDNCMTIAQKLAVEYVHPSIQRHIWCDCEHLGFDHQNLTANSAFANIDVLNPPLFKTDLEIPKERMFEILIIHNLLLLINLGYREFITMFQLISPFYISRSFNEHTFPPNLRKQVQNDQKNFITAAETRWKTTPLIGSAAIPEDVKSVRDLLEYLHYAKIKNLENLEVKSSIYDDNNIYRVFIRNTLQTAPLMEKQHLITSDHNVTPQSIFNGVNQYDLVWKLHECLGRLVTLRNIPEQHMLKLQLSISPDNHFLHDTRESLFKKNNKESLRRLDELWSSYCNWKPQTRGLRQLQEILSVLSLYNTADDLRKDVTR</sequence>
<keyword evidence="3" id="KW-1185">Reference proteome</keyword>
<reference evidence="2 3" key="1">
    <citation type="submission" date="2016-01" db="EMBL/GenBank/DDBJ databases">
        <title>Genome sequence of the yeast Holleya sinecauda.</title>
        <authorList>
            <person name="Dietrich F.S."/>
        </authorList>
    </citation>
    <scope>NUCLEOTIDE SEQUENCE [LARGE SCALE GENOMIC DNA]</scope>
    <source>
        <strain evidence="2 3">ATCC 58844</strain>
    </source>
</reference>
<dbReference type="OrthoDB" id="3972942at2759"/>
<feature type="compositionally biased region" description="Polar residues" evidence="1">
    <location>
        <begin position="34"/>
        <end position="46"/>
    </location>
</feature>
<dbReference type="InterPro" id="IPR058934">
    <property type="entry name" value="YMC020W-like"/>
</dbReference>
<dbReference type="RefSeq" id="XP_017988714.1">
    <property type="nucleotide sequence ID" value="XM_018133160.1"/>
</dbReference>
<dbReference type="AlphaFoldDB" id="A0A109UZQ4"/>
<evidence type="ECO:0000256" key="1">
    <source>
        <dbReference type="SAM" id="MobiDB-lite"/>
    </source>
</evidence>
<evidence type="ECO:0000313" key="3">
    <source>
        <dbReference type="Proteomes" id="UP000243052"/>
    </source>
</evidence>
<proteinExistence type="predicted"/>
<dbReference type="GeneID" id="28725022"/>
<organism evidence="2 3">
    <name type="scientific">Eremothecium sinecaudum</name>
    <dbReference type="NCBI Taxonomy" id="45286"/>
    <lineage>
        <taxon>Eukaryota</taxon>
        <taxon>Fungi</taxon>
        <taxon>Dikarya</taxon>
        <taxon>Ascomycota</taxon>
        <taxon>Saccharomycotina</taxon>
        <taxon>Saccharomycetes</taxon>
        <taxon>Saccharomycetales</taxon>
        <taxon>Saccharomycetaceae</taxon>
        <taxon>Eremothecium</taxon>
    </lineage>
</organism>
<dbReference type="EMBL" id="CP014246">
    <property type="protein sequence ID" value="AMD21718.1"/>
    <property type="molecule type" value="Genomic_DNA"/>
</dbReference>
<gene>
    <name evidence="2" type="ORF">AW171_hschr63688</name>
</gene>
<evidence type="ECO:0000313" key="2">
    <source>
        <dbReference type="EMBL" id="AMD21718.1"/>
    </source>
</evidence>
<dbReference type="Proteomes" id="UP000243052">
    <property type="component" value="Chromosome vi"/>
</dbReference>
<dbReference type="PANTHER" id="PTHR47349">
    <property type="entry name" value="CHROMOSOME 8, WHOLE GENOME SHOTGUN SEQUENCE"/>
    <property type="match status" value="1"/>
</dbReference>
<name>A0A109UZQ4_9SACH</name>
<dbReference type="PANTHER" id="PTHR47349:SF1">
    <property type="entry name" value="AER328WP"/>
    <property type="match status" value="1"/>
</dbReference>
<feature type="region of interest" description="Disordered" evidence="1">
    <location>
        <begin position="1"/>
        <end position="53"/>
    </location>
</feature>
<protein>
    <submittedName>
        <fullName evidence="2">HFL138Cp</fullName>
    </submittedName>
</protein>